<protein>
    <recommendedName>
        <fullName evidence="2">non-specific serine/threonine protein kinase</fullName>
        <ecNumber evidence="2">2.7.11.1</ecNumber>
    </recommendedName>
</protein>
<dbReference type="GO" id="GO:0005886">
    <property type="term" value="C:plasma membrane"/>
    <property type="evidence" value="ECO:0007669"/>
    <property type="project" value="UniProtKB-SubCell"/>
</dbReference>
<organism evidence="15 16">
    <name type="scientific">candidate division KSB3 bacterium</name>
    <dbReference type="NCBI Taxonomy" id="2044937"/>
    <lineage>
        <taxon>Bacteria</taxon>
        <taxon>candidate division KSB3</taxon>
    </lineage>
</organism>
<evidence type="ECO:0000313" key="16">
    <source>
        <dbReference type="Proteomes" id="UP000229740"/>
    </source>
</evidence>
<evidence type="ECO:0000256" key="8">
    <source>
        <dbReference type="ARBA" id="ARBA00022741"/>
    </source>
</evidence>
<dbReference type="InterPro" id="IPR027417">
    <property type="entry name" value="P-loop_NTPase"/>
</dbReference>
<dbReference type="PANTHER" id="PTHR45752">
    <property type="entry name" value="LEUCINE-RICH REPEAT-CONTAINING"/>
    <property type="match status" value="1"/>
</dbReference>
<keyword evidence="3" id="KW-1003">Cell membrane</keyword>
<comment type="caution">
    <text evidence="15">The sequence shown here is derived from an EMBL/GenBank/DDBJ whole genome shotgun (WGS) entry which is preliminary data.</text>
</comment>
<dbReference type="Pfam" id="PF13855">
    <property type="entry name" value="LRR_8"/>
    <property type="match status" value="2"/>
</dbReference>
<evidence type="ECO:0000256" key="2">
    <source>
        <dbReference type="ARBA" id="ARBA00012513"/>
    </source>
</evidence>
<dbReference type="GO" id="GO:0004674">
    <property type="term" value="F:protein serine/threonine kinase activity"/>
    <property type="evidence" value="ECO:0007669"/>
    <property type="project" value="UniProtKB-KW"/>
</dbReference>
<keyword evidence="5" id="KW-0433">Leucine-rich repeat</keyword>
<dbReference type="FunFam" id="3.80.10.10:FF:000041">
    <property type="entry name" value="LRR receptor-like serine/threonine-protein kinase ERECTA"/>
    <property type="match status" value="1"/>
</dbReference>
<sequence length="1061" mass="120631">MTAKELLQRIEEAAANGRIYLDLSGKQLTELPPEIANLSTLERLDLRENQLTALPPEFGQLSALQVLDLRQNQLTALPPEFGQLSALQVLDLRQNQLTALPPELGQLRALKKLSLWGNQLTALPPEFGQLRALQYLLLSQNQLTALPQEFGQLRALQHLELIQNQLTALPPELGQLRALQYLNLRQNQLTALPPELGQLRALKKLSLWGNQLTALPPEFGQLRALQHLDLSQNQLIALPPEFGQLSALQDLYLGGNRLTALPPEFGRLRALELLDLSQNQLTALPPDLGQLRPLLDLDLSKNQLTGLPLDLGRLHQLWRLGLAGNPLACPPPEILQQGCQGILAFLQELQDGSSQQWRSKLILVGEGGVGKTSLLRALKHEPFVEGLDTTHGIQTSMLNVPHPENDAVSMHLQSWDFGGQEIYHATHQFFLTDRSLFVLVWNARHGYEQGKIYYWLDQIQARAPQSPVLIAATHLDQRPADLPKDELRAKYPQIVAFYSVSSKKHCGIEEIRKAIALEAARLPLMGQKWPSNWLKAAEDIRASAKKHIRPRQLYEMMKARHVSAYKVLARWLHELGDILYFDDDEDLQNLVILAPQWVTEYISKVLESEDVSAQNGIFTREHEQQLWSDIAPEMQDHFLRLMEKFDLSYRTLENRDISLVVERLALDPPDYAERWDSLKSCEPFSEMTLIYRLSTLPAGIPTWFIARTHRFTTHTHWRSGAIFGDDREQPKHLALLRAFAHDRCLSLTVRGPSPHNFFTLLKDGIEETLKRYPGLEIKRFMPCPGHNGQACKQEFNYAQLQKALEQRPPVTMMQCSETFEMVSVPGLLFGVDWNTQDAVLKRLSTLEATMTEEHARQSEELRNLRELTQRQFLNSFRQLQSDIDSACPNVFVLRPCNSSGWQKTVLGQRFWLQLYCQQPGSWHPTEEGGCYEIRLSAEWINALGPYLRNVVQVLKFISPLVGPWMSMSAPDYKALLKEDVSMMTALVKTLPDLGSESDPDLSDLPRAERSPERAAGAALRALRQLLEEKDPQQHWGGLKKVLTPEGHYLWLCRHHAQDYAR</sequence>
<evidence type="ECO:0000259" key="14">
    <source>
        <dbReference type="PROSITE" id="PS51424"/>
    </source>
</evidence>
<keyword evidence="7" id="KW-0677">Repeat</keyword>
<dbReference type="EC" id="2.7.11.1" evidence="2"/>
<dbReference type="GO" id="GO:0005524">
    <property type="term" value="F:ATP binding"/>
    <property type="evidence" value="ECO:0007669"/>
    <property type="project" value="UniProtKB-KW"/>
</dbReference>
<comment type="subcellular location">
    <subcellularLocation>
        <location evidence="1">Cell membrane</location>
    </subcellularLocation>
</comment>
<gene>
    <name evidence="15" type="ORF">CSB45_03475</name>
</gene>
<evidence type="ECO:0000256" key="13">
    <source>
        <dbReference type="ARBA" id="ARBA00048679"/>
    </source>
</evidence>
<keyword evidence="8" id="KW-0547">Nucleotide-binding</keyword>
<dbReference type="Gene3D" id="3.30.310.200">
    <property type="match status" value="1"/>
</dbReference>
<keyword evidence="6" id="KW-0808">Transferase</keyword>
<dbReference type="InterPro" id="IPR020859">
    <property type="entry name" value="ROC"/>
</dbReference>
<dbReference type="InterPro" id="IPR003591">
    <property type="entry name" value="Leu-rich_rpt_typical-subtyp"/>
</dbReference>
<dbReference type="PROSITE" id="PS51450">
    <property type="entry name" value="LRR"/>
    <property type="match status" value="4"/>
</dbReference>
<dbReference type="InterPro" id="IPR050715">
    <property type="entry name" value="LRR-SigEffector_domain"/>
</dbReference>
<evidence type="ECO:0000256" key="12">
    <source>
        <dbReference type="ARBA" id="ARBA00047899"/>
    </source>
</evidence>
<keyword evidence="4" id="KW-0723">Serine/threonine-protein kinase</keyword>
<evidence type="ECO:0000256" key="1">
    <source>
        <dbReference type="ARBA" id="ARBA00004236"/>
    </source>
</evidence>
<keyword evidence="9" id="KW-0418">Kinase</keyword>
<dbReference type="SMART" id="SM00364">
    <property type="entry name" value="LRR_BAC"/>
    <property type="match status" value="10"/>
</dbReference>
<keyword evidence="10" id="KW-0067">ATP-binding</keyword>
<keyword evidence="11" id="KW-0342">GTP-binding</keyword>
<dbReference type="SUPFAM" id="SSF52540">
    <property type="entry name" value="P-loop containing nucleoside triphosphate hydrolases"/>
    <property type="match status" value="1"/>
</dbReference>
<evidence type="ECO:0000256" key="10">
    <source>
        <dbReference type="ARBA" id="ARBA00022840"/>
    </source>
</evidence>
<name>A0A2G6E9H2_9BACT</name>
<dbReference type="InterPro" id="IPR055414">
    <property type="entry name" value="LRR_R13L4/SHOC2-like"/>
</dbReference>
<dbReference type="InterPro" id="IPR036388">
    <property type="entry name" value="WH-like_DNA-bd_sf"/>
</dbReference>
<dbReference type="Gene3D" id="3.80.10.10">
    <property type="entry name" value="Ribonuclease Inhibitor"/>
    <property type="match status" value="4"/>
</dbReference>
<comment type="catalytic activity">
    <reaction evidence="12">
        <text>L-threonyl-[protein] + ATP = O-phospho-L-threonyl-[protein] + ADP + H(+)</text>
        <dbReference type="Rhea" id="RHEA:46608"/>
        <dbReference type="Rhea" id="RHEA-COMP:11060"/>
        <dbReference type="Rhea" id="RHEA-COMP:11605"/>
        <dbReference type="ChEBI" id="CHEBI:15378"/>
        <dbReference type="ChEBI" id="CHEBI:30013"/>
        <dbReference type="ChEBI" id="CHEBI:30616"/>
        <dbReference type="ChEBI" id="CHEBI:61977"/>
        <dbReference type="ChEBI" id="CHEBI:456216"/>
        <dbReference type="EC" id="2.7.11.1"/>
    </reaction>
</comment>
<evidence type="ECO:0000256" key="5">
    <source>
        <dbReference type="ARBA" id="ARBA00022614"/>
    </source>
</evidence>
<dbReference type="PRINTS" id="PR00019">
    <property type="entry name" value="LEURICHRPT"/>
</dbReference>
<dbReference type="FunFam" id="3.80.10.10:FF:000383">
    <property type="entry name" value="Leucine-rich repeat receptor protein kinase EMS1"/>
    <property type="match status" value="1"/>
</dbReference>
<dbReference type="SMART" id="SM00175">
    <property type="entry name" value="RAB"/>
    <property type="match status" value="1"/>
</dbReference>
<dbReference type="Gene3D" id="3.40.50.300">
    <property type="entry name" value="P-loop containing nucleotide triphosphate hydrolases"/>
    <property type="match status" value="1"/>
</dbReference>
<evidence type="ECO:0000256" key="9">
    <source>
        <dbReference type="ARBA" id="ARBA00022777"/>
    </source>
</evidence>
<dbReference type="Pfam" id="PF08477">
    <property type="entry name" value="Roc"/>
    <property type="match status" value="1"/>
</dbReference>
<evidence type="ECO:0000313" key="15">
    <source>
        <dbReference type="EMBL" id="PID58617.1"/>
    </source>
</evidence>
<dbReference type="Pfam" id="PF23598">
    <property type="entry name" value="LRR_14"/>
    <property type="match status" value="2"/>
</dbReference>
<dbReference type="Gene3D" id="3.30.70.1390">
    <property type="entry name" value="ROC domain from the Parkinson's disease-associated leucine-rich repeat kinase 2"/>
    <property type="match status" value="1"/>
</dbReference>
<dbReference type="InterPro" id="IPR001611">
    <property type="entry name" value="Leu-rich_rpt"/>
</dbReference>
<dbReference type="EMBL" id="PDPS01000022">
    <property type="protein sequence ID" value="PID58617.1"/>
    <property type="molecule type" value="Genomic_DNA"/>
</dbReference>
<dbReference type="PANTHER" id="PTHR45752:SF187">
    <property type="entry name" value="LEUCINE-RICH REPEAT AND IQ DOMAIN-CONTAINING PROTEIN 4"/>
    <property type="match status" value="1"/>
</dbReference>
<accession>A0A2G6E9H2</accession>
<dbReference type="InterPro" id="IPR057263">
    <property type="entry name" value="COR-B"/>
</dbReference>
<dbReference type="Pfam" id="PF25497">
    <property type="entry name" value="COR-B"/>
    <property type="match status" value="1"/>
</dbReference>
<proteinExistence type="predicted"/>
<dbReference type="Proteomes" id="UP000229740">
    <property type="component" value="Unassembled WGS sequence"/>
</dbReference>
<comment type="catalytic activity">
    <reaction evidence="13">
        <text>L-seryl-[protein] + ATP = O-phospho-L-seryl-[protein] + ADP + H(+)</text>
        <dbReference type="Rhea" id="RHEA:17989"/>
        <dbReference type="Rhea" id="RHEA-COMP:9863"/>
        <dbReference type="Rhea" id="RHEA-COMP:11604"/>
        <dbReference type="ChEBI" id="CHEBI:15378"/>
        <dbReference type="ChEBI" id="CHEBI:29999"/>
        <dbReference type="ChEBI" id="CHEBI:30616"/>
        <dbReference type="ChEBI" id="CHEBI:83421"/>
        <dbReference type="ChEBI" id="CHEBI:456216"/>
        <dbReference type="EC" id="2.7.11.1"/>
    </reaction>
</comment>
<dbReference type="InterPro" id="IPR032171">
    <property type="entry name" value="COR-A"/>
</dbReference>
<dbReference type="PROSITE" id="PS51424">
    <property type="entry name" value="ROC"/>
    <property type="match status" value="1"/>
</dbReference>
<dbReference type="SMART" id="SM00369">
    <property type="entry name" value="LRR_TYP"/>
    <property type="match status" value="12"/>
</dbReference>
<evidence type="ECO:0000256" key="6">
    <source>
        <dbReference type="ARBA" id="ARBA00022679"/>
    </source>
</evidence>
<evidence type="ECO:0000256" key="3">
    <source>
        <dbReference type="ARBA" id="ARBA00022475"/>
    </source>
</evidence>
<feature type="domain" description="Roc" evidence="14">
    <location>
        <begin position="352"/>
        <end position="522"/>
    </location>
</feature>
<evidence type="ECO:0000256" key="4">
    <source>
        <dbReference type="ARBA" id="ARBA00022527"/>
    </source>
</evidence>
<dbReference type="PRINTS" id="PR00449">
    <property type="entry name" value="RASTRNSFRMNG"/>
</dbReference>
<dbReference type="AlphaFoldDB" id="A0A2G6E9H2"/>
<keyword evidence="3" id="KW-0472">Membrane</keyword>
<evidence type="ECO:0000256" key="11">
    <source>
        <dbReference type="ARBA" id="ARBA00023134"/>
    </source>
</evidence>
<dbReference type="Pfam" id="PF16095">
    <property type="entry name" value="COR-A"/>
    <property type="match status" value="1"/>
</dbReference>
<dbReference type="SUPFAM" id="SSF52058">
    <property type="entry name" value="L domain-like"/>
    <property type="match status" value="1"/>
</dbReference>
<reference evidence="15 16" key="1">
    <citation type="submission" date="2017-10" db="EMBL/GenBank/DDBJ databases">
        <title>Novel microbial diversity and functional potential in the marine mammal oral microbiome.</title>
        <authorList>
            <person name="Dudek N.K."/>
            <person name="Sun C.L."/>
            <person name="Burstein D."/>
            <person name="Kantor R.S."/>
            <person name="Aliaga Goltsman D.S."/>
            <person name="Bik E.M."/>
            <person name="Thomas B.C."/>
            <person name="Banfield J.F."/>
            <person name="Relman D.A."/>
        </authorList>
    </citation>
    <scope>NUCLEOTIDE SEQUENCE [LARGE SCALE GENOMIC DNA]</scope>
    <source>
        <strain evidence="15">DOLZORAL124_49_17</strain>
    </source>
</reference>
<dbReference type="InterPro" id="IPR032675">
    <property type="entry name" value="LRR_dom_sf"/>
</dbReference>
<dbReference type="Gene3D" id="1.10.10.10">
    <property type="entry name" value="Winged helix-like DNA-binding domain superfamily/Winged helix DNA-binding domain"/>
    <property type="match status" value="1"/>
</dbReference>
<evidence type="ECO:0000256" key="7">
    <source>
        <dbReference type="ARBA" id="ARBA00022737"/>
    </source>
</evidence>